<dbReference type="VEuPathDB" id="FungiDB:SDRG_10723"/>
<keyword evidence="3" id="KW-1185">Reference proteome</keyword>
<dbReference type="Proteomes" id="UP000030762">
    <property type="component" value="Unassembled WGS sequence"/>
</dbReference>
<reference evidence="2 3" key="1">
    <citation type="submission" date="2012-04" db="EMBL/GenBank/DDBJ databases">
        <title>The Genome Sequence of Saprolegnia declina VS20.</title>
        <authorList>
            <consortium name="The Broad Institute Genome Sequencing Platform"/>
            <person name="Russ C."/>
            <person name="Nusbaum C."/>
            <person name="Tyler B."/>
            <person name="van West P."/>
            <person name="Dieguez-Uribeondo J."/>
            <person name="de Bruijn I."/>
            <person name="Tripathy S."/>
            <person name="Jiang R."/>
            <person name="Young S.K."/>
            <person name="Zeng Q."/>
            <person name="Gargeya S."/>
            <person name="Fitzgerald M."/>
            <person name="Haas B."/>
            <person name="Abouelleil A."/>
            <person name="Alvarado L."/>
            <person name="Arachchi H.M."/>
            <person name="Berlin A."/>
            <person name="Chapman S.B."/>
            <person name="Goldberg J."/>
            <person name="Griggs A."/>
            <person name="Gujja S."/>
            <person name="Hansen M."/>
            <person name="Howarth C."/>
            <person name="Imamovic A."/>
            <person name="Larimer J."/>
            <person name="McCowen C."/>
            <person name="Montmayeur A."/>
            <person name="Murphy C."/>
            <person name="Neiman D."/>
            <person name="Pearson M."/>
            <person name="Priest M."/>
            <person name="Roberts A."/>
            <person name="Saif S."/>
            <person name="Shea T."/>
            <person name="Sisk P."/>
            <person name="Sykes S."/>
            <person name="Wortman J."/>
            <person name="Nusbaum C."/>
            <person name="Birren B."/>
        </authorList>
    </citation>
    <scope>NUCLEOTIDE SEQUENCE [LARGE SCALE GENOMIC DNA]</scope>
    <source>
        <strain evidence="2 3">VS20</strain>
    </source>
</reference>
<dbReference type="OrthoDB" id="10427014at2759"/>
<dbReference type="RefSeq" id="XP_008614950.1">
    <property type="nucleotide sequence ID" value="XM_008616728.1"/>
</dbReference>
<evidence type="ECO:0000256" key="1">
    <source>
        <dbReference type="SAM" id="MobiDB-lite"/>
    </source>
</evidence>
<dbReference type="EMBL" id="JH767168">
    <property type="protein sequence ID" value="EQC31551.1"/>
    <property type="molecule type" value="Genomic_DNA"/>
</dbReference>
<name>T0QA72_SAPDV</name>
<feature type="region of interest" description="Disordered" evidence="1">
    <location>
        <begin position="1"/>
        <end position="80"/>
    </location>
</feature>
<accession>T0QA72</accession>
<proteinExistence type="predicted"/>
<gene>
    <name evidence="2" type="ORF">SDRG_10723</name>
</gene>
<dbReference type="GeneID" id="19951450"/>
<dbReference type="OMA" id="MEIKQSW"/>
<evidence type="ECO:0000313" key="3">
    <source>
        <dbReference type="Proteomes" id="UP000030762"/>
    </source>
</evidence>
<dbReference type="AlphaFoldDB" id="T0QA72"/>
<sequence length="104" mass="11604">MVAGGRGRKVLTQAQRRERQRERNRAYYLKTRGLVKHEKQRGAVGSSAPTDADSDTGVQLHEPTNVVSEPSSPIPSAPKTPMEIKQSWINAFELANQTVQLQHK</sequence>
<evidence type="ECO:0000313" key="2">
    <source>
        <dbReference type="EMBL" id="EQC31551.1"/>
    </source>
</evidence>
<dbReference type="InParanoid" id="T0QA72"/>
<organism evidence="2 3">
    <name type="scientific">Saprolegnia diclina (strain VS20)</name>
    <dbReference type="NCBI Taxonomy" id="1156394"/>
    <lineage>
        <taxon>Eukaryota</taxon>
        <taxon>Sar</taxon>
        <taxon>Stramenopiles</taxon>
        <taxon>Oomycota</taxon>
        <taxon>Saprolegniomycetes</taxon>
        <taxon>Saprolegniales</taxon>
        <taxon>Saprolegniaceae</taxon>
        <taxon>Saprolegnia</taxon>
    </lineage>
</organism>
<feature type="compositionally biased region" description="Basic and acidic residues" evidence="1">
    <location>
        <begin position="15"/>
        <end position="25"/>
    </location>
</feature>
<protein>
    <submittedName>
        <fullName evidence="2">Uncharacterized protein</fullName>
    </submittedName>
</protein>